<dbReference type="RefSeq" id="WP_259827904.1">
    <property type="nucleotide sequence ID" value="NZ_JANZQH010000002.1"/>
</dbReference>
<evidence type="ECO:0000313" key="1">
    <source>
        <dbReference type="EMBL" id="MCT2406917.1"/>
    </source>
</evidence>
<evidence type="ECO:0000313" key="2">
    <source>
        <dbReference type="Proteomes" id="UP001142057"/>
    </source>
</evidence>
<dbReference type="Proteomes" id="UP001142057">
    <property type="component" value="Unassembled WGS sequence"/>
</dbReference>
<name>A0ABT2IE53_9FLAO</name>
<reference evidence="1" key="1">
    <citation type="submission" date="2022-08" db="EMBL/GenBank/DDBJ databases">
        <title>Chryseobacterium antibioticum,isolated from the rhizosphere soil of Pyrola in Tibet.</title>
        <authorList>
            <person name="Kan Y."/>
        </authorList>
    </citation>
    <scope>NUCLEOTIDE SEQUENCE</scope>
    <source>
        <strain evidence="1">Pc2-12</strain>
    </source>
</reference>
<proteinExistence type="predicted"/>
<keyword evidence="2" id="KW-1185">Reference proteome</keyword>
<accession>A0ABT2IE53</accession>
<comment type="caution">
    <text evidence="1">The sequence shown here is derived from an EMBL/GenBank/DDBJ whole genome shotgun (WGS) entry which is preliminary data.</text>
</comment>
<dbReference type="EMBL" id="JANZQH010000002">
    <property type="protein sequence ID" value="MCT2406917.1"/>
    <property type="molecule type" value="Genomic_DNA"/>
</dbReference>
<sequence length="145" mass="17435">MNRKHKIEYNKLKAEADEMDFDLLTRTLINDLDKRQFTRKYINFIYAYSRFVCDELNGFECISEYNLKDPFYNRNNWTADDLIYLGKKFKDKIIIPSKKGSGFGYNAGFYADDESKNEMFRKFKTGIIKNTGEEFYYYSKKMQSR</sequence>
<organism evidence="1 2">
    <name type="scientific">Chryseobacterium pyrolae</name>
    <dbReference type="NCBI Taxonomy" id="2987481"/>
    <lineage>
        <taxon>Bacteria</taxon>
        <taxon>Pseudomonadati</taxon>
        <taxon>Bacteroidota</taxon>
        <taxon>Flavobacteriia</taxon>
        <taxon>Flavobacteriales</taxon>
        <taxon>Weeksellaceae</taxon>
        <taxon>Chryseobacterium group</taxon>
        <taxon>Chryseobacterium</taxon>
    </lineage>
</organism>
<protein>
    <submittedName>
        <fullName evidence="1">Uncharacterized protein</fullName>
    </submittedName>
</protein>
<gene>
    <name evidence="1" type="ORF">NZD88_05040</name>
</gene>